<dbReference type="PaxDb" id="2903-EOD35048"/>
<sequence length="165" mass="17835">MGVVHQGAPGRSWTVEETHPYMLFLQRWWLTGQAVWRGYSVLSLDTDLHLSTNPLAMLRAPPYSTFDALMQLDSAWAVQGDSEGQCEATAPLSPVAWGVGRAPLSPVAWGVGRAPLSPVAWGVGLASWEGGPLPTTTGAVDPHADVQYPTIPAPSTRTRYGRKTW</sequence>
<evidence type="ECO:0000313" key="2">
    <source>
        <dbReference type="Proteomes" id="UP000013827"/>
    </source>
</evidence>
<dbReference type="Proteomes" id="UP000013827">
    <property type="component" value="Unassembled WGS sequence"/>
</dbReference>
<name>A0A0D3KH13_EMIH1</name>
<evidence type="ECO:0000313" key="1">
    <source>
        <dbReference type="EnsemblProtists" id="EOD35048"/>
    </source>
</evidence>
<dbReference type="KEGG" id="ehx:EMIHUDRAFT_455387"/>
<proteinExistence type="predicted"/>
<evidence type="ECO:0008006" key="3">
    <source>
        <dbReference type="Google" id="ProtNLM"/>
    </source>
</evidence>
<dbReference type="EnsemblProtists" id="EOD35048">
    <property type="protein sequence ID" value="EOD35048"/>
    <property type="gene ID" value="EMIHUDRAFT_455387"/>
</dbReference>
<dbReference type="HOGENOM" id="CLU_1613885_0_0_1"/>
<dbReference type="RefSeq" id="XP_005787477.1">
    <property type="nucleotide sequence ID" value="XM_005787420.1"/>
</dbReference>
<reference evidence="2" key="1">
    <citation type="journal article" date="2013" name="Nature">
        <title>Pan genome of the phytoplankton Emiliania underpins its global distribution.</title>
        <authorList>
            <person name="Read B.A."/>
            <person name="Kegel J."/>
            <person name="Klute M.J."/>
            <person name="Kuo A."/>
            <person name="Lefebvre S.C."/>
            <person name="Maumus F."/>
            <person name="Mayer C."/>
            <person name="Miller J."/>
            <person name="Monier A."/>
            <person name="Salamov A."/>
            <person name="Young J."/>
            <person name="Aguilar M."/>
            <person name="Claverie J.M."/>
            <person name="Frickenhaus S."/>
            <person name="Gonzalez K."/>
            <person name="Herman E.K."/>
            <person name="Lin Y.C."/>
            <person name="Napier J."/>
            <person name="Ogata H."/>
            <person name="Sarno A.F."/>
            <person name="Shmutz J."/>
            <person name="Schroeder D."/>
            <person name="de Vargas C."/>
            <person name="Verret F."/>
            <person name="von Dassow P."/>
            <person name="Valentin K."/>
            <person name="Van de Peer Y."/>
            <person name="Wheeler G."/>
            <person name="Dacks J.B."/>
            <person name="Delwiche C.F."/>
            <person name="Dyhrman S.T."/>
            <person name="Glockner G."/>
            <person name="John U."/>
            <person name="Richards T."/>
            <person name="Worden A.Z."/>
            <person name="Zhang X."/>
            <person name="Grigoriev I.V."/>
            <person name="Allen A.E."/>
            <person name="Bidle K."/>
            <person name="Borodovsky M."/>
            <person name="Bowler C."/>
            <person name="Brownlee C."/>
            <person name="Cock J.M."/>
            <person name="Elias M."/>
            <person name="Gladyshev V.N."/>
            <person name="Groth M."/>
            <person name="Guda C."/>
            <person name="Hadaegh A."/>
            <person name="Iglesias-Rodriguez M.D."/>
            <person name="Jenkins J."/>
            <person name="Jones B.M."/>
            <person name="Lawson T."/>
            <person name="Leese F."/>
            <person name="Lindquist E."/>
            <person name="Lobanov A."/>
            <person name="Lomsadze A."/>
            <person name="Malik S.B."/>
            <person name="Marsh M.E."/>
            <person name="Mackinder L."/>
            <person name="Mock T."/>
            <person name="Mueller-Roeber B."/>
            <person name="Pagarete A."/>
            <person name="Parker M."/>
            <person name="Probert I."/>
            <person name="Quesneville H."/>
            <person name="Raines C."/>
            <person name="Rensing S.A."/>
            <person name="Riano-Pachon D.M."/>
            <person name="Richier S."/>
            <person name="Rokitta S."/>
            <person name="Shiraiwa Y."/>
            <person name="Soanes D.M."/>
            <person name="van der Giezen M."/>
            <person name="Wahlund T.M."/>
            <person name="Williams B."/>
            <person name="Wilson W."/>
            <person name="Wolfe G."/>
            <person name="Wurch L.L."/>
        </authorList>
    </citation>
    <scope>NUCLEOTIDE SEQUENCE</scope>
</reference>
<organism evidence="1 2">
    <name type="scientific">Emiliania huxleyi (strain CCMP1516)</name>
    <dbReference type="NCBI Taxonomy" id="280463"/>
    <lineage>
        <taxon>Eukaryota</taxon>
        <taxon>Haptista</taxon>
        <taxon>Haptophyta</taxon>
        <taxon>Prymnesiophyceae</taxon>
        <taxon>Isochrysidales</taxon>
        <taxon>Noelaerhabdaceae</taxon>
        <taxon>Emiliania</taxon>
    </lineage>
</organism>
<keyword evidence="2" id="KW-1185">Reference proteome</keyword>
<dbReference type="GeneID" id="17280319"/>
<dbReference type="AlphaFoldDB" id="A0A0D3KH13"/>
<protein>
    <recommendedName>
        <fullName evidence="3">Nucleotide-diphospho-sugar transferase domain-containing protein</fullName>
    </recommendedName>
</protein>
<reference evidence="1" key="2">
    <citation type="submission" date="2024-10" db="UniProtKB">
        <authorList>
            <consortium name="EnsemblProtists"/>
        </authorList>
    </citation>
    <scope>IDENTIFICATION</scope>
</reference>
<accession>A0A0D3KH13</accession>